<keyword evidence="1 4" id="KW-0663">Pyridoxal phosphate</keyword>
<keyword evidence="6" id="KW-0808">Transferase</keyword>
<sequence length="383" mass="42382">MIKFSQPTVVGSESKNISDAIAKGHLSGDGYYSELCHNWFESQLGCYKALLTPSCTSALEMAAILVNIQPGDEVIMPSYTFVSSANAFVLRGAKIVFVDVRPDTMNIDETLIEPAITSRTKAIVPVHYAGVACDMDVIMDIANRHELYVIEDAAQGMMAKYKGKALGTIGHLGTYSFHATKNYTSGGEGGLLIVNDVQFLDRAEHIREKGTNRTQFIEGKVDKYTWVDIGGSHLPSELQAAYLYAQLNAAEPINLKRLSAWNVYNSLLKPLAEQDFIDLPTIPKDCEHNAHMFYVKLKNSVVRSQLISYMEGKGVQTVTHYVPLHSSEYGSKTSRFHGTDNFTTLHSGYLLRLPMYYGITSDEISTIVEGIFAFFIKNTSSSV</sequence>
<evidence type="ECO:0000256" key="1">
    <source>
        <dbReference type="ARBA" id="ARBA00022898"/>
    </source>
</evidence>
<dbReference type="NCBIfam" id="TIGR02379">
    <property type="entry name" value="ECA_wecE"/>
    <property type="match status" value="1"/>
</dbReference>
<dbReference type="RefSeq" id="WP_043009491.1">
    <property type="nucleotide sequence ID" value="NZ_CP009617.1"/>
</dbReference>
<keyword evidence="6" id="KW-0032">Aminotransferase</keyword>
<dbReference type="PANTHER" id="PTHR30244">
    <property type="entry name" value="TRANSAMINASE"/>
    <property type="match status" value="1"/>
</dbReference>
<dbReference type="AlphaFoldDB" id="A0AAN0SDC4"/>
<proteinExistence type="inferred from homology"/>
<evidence type="ECO:0000313" key="7">
    <source>
        <dbReference type="Proteomes" id="UP000030081"/>
    </source>
</evidence>
<comment type="similarity">
    <text evidence="2 5">Belongs to the DegT/DnrJ/EryC1 family.</text>
</comment>
<dbReference type="GO" id="GO:0019180">
    <property type="term" value="F:dTDP-4-amino-4,6-dideoxygalactose transaminase activity"/>
    <property type="evidence" value="ECO:0007669"/>
    <property type="project" value="TreeGrafter"/>
</dbReference>
<dbReference type="InterPro" id="IPR015421">
    <property type="entry name" value="PyrdxlP-dep_Trfase_major"/>
</dbReference>
<evidence type="ECO:0000256" key="5">
    <source>
        <dbReference type="RuleBase" id="RU004508"/>
    </source>
</evidence>
<evidence type="ECO:0000313" key="6">
    <source>
        <dbReference type="EMBL" id="AIW20292.1"/>
    </source>
</evidence>
<reference evidence="6 7" key="1">
    <citation type="submission" date="2014-10" db="EMBL/GenBank/DDBJ databases">
        <title>The Complete Genome Sequence for the Shellfish Pathogen Vibrio coralliilyticus RE98 Isolated from a Shellfish Hatchery.</title>
        <authorList>
            <person name="Richards G.P."/>
            <person name="Bono J.L."/>
            <person name="Watson M.A."/>
            <person name="Needleman D.S."/>
        </authorList>
    </citation>
    <scope>NUCLEOTIDE SEQUENCE [LARGE SCALE GENOMIC DNA]</scope>
    <source>
        <strain evidence="6 7">RE98</strain>
    </source>
</reference>
<keyword evidence="7" id="KW-1185">Reference proteome</keyword>
<dbReference type="PIRSF" id="PIRSF000390">
    <property type="entry name" value="PLP_StrS"/>
    <property type="match status" value="1"/>
</dbReference>
<gene>
    <name evidence="6" type="ORF">IX92_15180</name>
</gene>
<name>A0AAN0SDC4_9VIBR</name>
<dbReference type="CDD" id="cd00616">
    <property type="entry name" value="AHBA_syn"/>
    <property type="match status" value="1"/>
</dbReference>
<dbReference type="NCBIfam" id="NF008687">
    <property type="entry name" value="PRK11706.1"/>
    <property type="match status" value="1"/>
</dbReference>
<dbReference type="GO" id="GO:0030170">
    <property type="term" value="F:pyridoxal phosphate binding"/>
    <property type="evidence" value="ECO:0007669"/>
    <property type="project" value="TreeGrafter"/>
</dbReference>
<protein>
    <submittedName>
        <fullName evidence="6">TDP-4-oxo-6-deoxy-D-glucose aminotransferase</fullName>
    </submittedName>
</protein>
<dbReference type="PANTHER" id="PTHR30244:SF34">
    <property type="entry name" value="DTDP-4-AMINO-4,6-DIDEOXYGALACTOSE TRANSAMINASE"/>
    <property type="match status" value="1"/>
</dbReference>
<dbReference type="Gene3D" id="3.40.640.10">
    <property type="entry name" value="Type I PLP-dependent aspartate aminotransferase-like (Major domain)"/>
    <property type="match status" value="1"/>
</dbReference>
<evidence type="ECO:0000256" key="3">
    <source>
        <dbReference type="PIRSR" id="PIRSR000390-1"/>
    </source>
</evidence>
<dbReference type="InterPro" id="IPR012749">
    <property type="entry name" value="WecE-like"/>
</dbReference>
<dbReference type="InterPro" id="IPR015422">
    <property type="entry name" value="PyrdxlP-dep_Trfase_small"/>
</dbReference>
<dbReference type="Pfam" id="PF01041">
    <property type="entry name" value="DegT_DnrJ_EryC1"/>
    <property type="match status" value="1"/>
</dbReference>
<evidence type="ECO:0000256" key="4">
    <source>
        <dbReference type="PIRSR" id="PIRSR000390-2"/>
    </source>
</evidence>
<dbReference type="InterPro" id="IPR000653">
    <property type="entry name" value="DegT/StrS_aminotransferase"/>
</dbReference>
<dbReference type="KEGG" id="vcy:IX92_15180"/>
<dbReference type="FunFam" id="3.40.640.10:FF:000037">
    <property type="entry name" value="dTDP-4-amino-4,6-dideoxygalactose transaminase"/>
    <property type="match status" value="1"/>
</dbReference>
<dbReference type="EMBL" id="CP009617">
    <property type="protein sequence ID" value="AIW20292.1"/>
    <property type="molecule type" value="Genomic_DNA"/>
</dbReference>
<organism evidence="6 7">
    <name type="scientific">Vibrio coralliilyticus</name>
    <dbReference type="NCBI Taxonomy" id="190893"/>
    <lineage>
        <taxon>Bacteria</taxon>
        <taxon>Pseudomonadati</taxon>
        <taxon>Pseudomonadota</taxon>
        <taxon>Gammaproteobacteria</taxon>
        <taxon>Vibrionales</taxon>
        <taxon>Vibrionaceae</taxon>
        <taxon>Vibrio</taxon>
    </lineage>
</organism>
<dbReference type="GO" id="GO:0000271">
    <property type="term" value="P:polysaccharide biosynthetic process"/>
    <property type="evidence" value="ECO:0007669"/>
    <property type="project" value="TreeGrafter"/>
</dbReference>
<dbReference type="Gene3D" id="3.90.1150.10">
    <property type="entry name" value="Aspartate Aminotransferase, domain 1"/>
    <property type="match status" value="1"/>
</dbReference>
<feature type="active site" description="Proton acceptor" evidence="3">
    <location>
        <position position="181"/>
    </location>
</feature>
<dbReference type="InterPro" id="IPR015424">
    <property type="entry name" value="PyrdxlP-dep_Trfase"/>
</dbReference>
<accession>A0AAN0SDC4</accession>
<evidence type="ECO:0000256" key="2">
    <source>
        <dbReference type="ARBA" id="ARBA00037999"/>
    </source>
</evidence>
<feature type="modified residue" description="N6-(pyridoxal phosphate)lysine" evidence="4">
    <location>
        <position position="181"/>
    </location>
</feature>
<dbReference type="SUPFAM" id="SSF53383">
    <property type="entry name" value="PLP-dependent transferases"/>
    <property type="match status" value="1"/>
</dbReference>
<dbReference type="Proteomes" id="UP000030081">
    <property type="component" value="Chromosome 1"/>
</dbReference>